<dbReference type="GO" id="GO:0005886">
    <property type="term" value="C:plasma membrane"/>
    <property type="evidence" value="ECO:0000318"/>
    <property type="project" value="GO_Central"/>
</dbReference>
<dbReference type="GO" id="GO:0005811">
    <property type="term" value="C:lipid droplet"/>
    <property type="evidence" value="ECO:0007669"/>
    <property type="project" value="UniProtKB-SubCell"/>
</dbReference>
<evidence type="ECO:0000256" key="10">
    <source>
        <dbReference type="ARBA" id="ARBA00022553"/>
    </source>
</evidence>
<accession>A0A6I8NFX8</accession>
<dbReference type="Bgee" id="ENSOANG00000011027">
    <property type="expression patterns" value="Expressed in fibroblast and 7 other cell types or tissues"/>
</dbReference>
<dbReference type="AlphaFoldDB" id="A0A6I8NFX8"/>
<evidence type="ECO:0000256" key="8">
    <source>
        <dbReference type="ARBA" id="ARBA00022499"/>
    </source>
</evidence>
<evidence type="ECO:0000256" key="5">
    <source>
        <dbReference type="ARBA" id="ARBA00008718"/>
    </source>
</evidence>
<feature type="binding site" evidence="24">
    <location>
        <position position="244"/>
    </location>
    <ligand>
        <name>ATP</name>
        <dbReference type="ChEBI" id="CHEBI:30616"/>
    </ligand>
</feature>
<dbReference type="InterPro" id="IPR000719">
    <property type="entry name" value="Prot_kinase_dom"/>
</dbReference>
<feature type="domain" description="Protein kinase" evidence="26">
    <location>
        <begin position="216"/>
        <end position="519"/>
    </location>
</feature>
<dbReference type="EC" id="2.7.11.1" evidence="6"/>
<evidence type="ECO:0000256" key="1">
    <source>
        <dbReference type="ARBA" id="ARBA00001946"/>
    </source>
</evidence>
<evidence type="ECO:0000256" key="22">
    <source>
        <dbReference type="ARBA" id="ARBA00048679"/>
    </source>
</evidence>
<dbReference type="FunFam" id="1.10.533.10:FF:000027">
    <property type="entry name" value="Interleukin-1 receptor-associated kinase 1 (Predicted)"/>
    <property type="match status" value="1"/>
</dbReference>
<keyword evidence="16 24" id="KW-0067">ATP-binding</keyword>
<feature type="compositionally biased region" description="Polar residues" evidence="25">
    <location>
        <begin position="522"/>
        <end position="531"/>
    </location>
</feature>
<dbReference type="GO" id="GO:0034134">
    <property type="term" value="P:toll-like receptor 2 signaling pathway"/>
    <property type="evidence" value="ECO:0000318"/>
    <property type="project" value="GO_Central"/>
</dbReference>
<dbReference type="GO" id="GO:0045087">
    <property type="term" value="P:innate immune response"/>
    <property type="evidence" value="ECO:0000318"/>
    <property type="project" value="GO_Central"/>
</dbReference>
<dbReference type="GO" id="GO:0005634">
    <property type="term" value="C:nucleus"/>
    <property type="evidence" value="ECO:0000318"/>
    <property type="project" value="GO_Central"/>
</dbReference>
<reference evidence="27" key="3">
    <citation type="submission" date="2025-09" db="UniProtKB">
        <authorList>
            <consortium name="Ensembl"/>
        </authorList>
    </citation>
    <scope>IDENTIFICATION</scope>
    <source>
        <strain evidence="27">Glennie</strain>
    </source>
</reference>
<dbReference type="GO" id="GO:0005654">
    <property type="term" value="C:nucleoplasm"/>
    <property type="evidence" value="ECO:0007669"/>
    <property type="project" value="Ensembl"/>
</dbReference>
<dbReference type="GO" id="GO:0007249">
    <property type="term" value="P:canonical NF-kappaB signal transduction"/>
    <property type="evidence" value="ECO:0007669"/>
    <property type="project" value="Ensembl"/>
</dbReference>
<evidence type="ECO:0000256" key="13">
    <source>
        <dbReference type="ARBA" id="ARBA00022679"/>
    </source>
</evidence>
<comment type="subcellular location">
    <subcellularLocation>
        <location evidence="3">Cytoplasm</location>
    </subcellularLocation>
    <subcellularLocation>
        <location evidence="4">Lipid droplet</location>
    </subcellularLocation>
    <subcellularLocation>
        <location evidence="2">Nucleus</location>
    </subcellularLocation>
</comment>
<keyword evidence="14 24" id="KW-0547">Nucleotide-binding</keyword>
<dbReference type="GO" id="GO:0046982">
    <property type="term" value="F:protein heterodimerization activity"/>
    <property type="evidence" value="ECO:0007669"/>
    <property type="project" value="Ensembl"/>
</dbReference>
<keyword evidence="19" id="KW-0391">Immunity</keyword>
<dbReference type="Gene3D" id="1.10.510.10">
    <property type="entry name" value="Transferase(Phosphotransferase) domain 1"/>
    <property type="match status" value="1"/>
</dbReference>
<dbReference type="InterPro" id="IPR000488">
    <property type="entry name" value="Death_dom"/>
</dbReference>
<keyword evidence="13" id="KW-0808">Transferase</keyword>
<sequence length="696" mass="76347">MAGGADPGDPGGPGSQYFVYEVPAWIMCRFYNVMDTLEDSDWNKFASLIVRDQTELRLHERTPARTASIMWPWVNRNARVGDLIQILTDLQLLRARDIITSCELPQPSARPSPSSPLSGHSPFSSPPLPPGDTATMPKKLPSSFSSTSTFPSPGKRCCGRLDRLGSGGVLWWGVVPGPAHDPSGQKEERSCFSELAGGRAPFRWPFPEVSQGTRNFSEQLKIGEGGFGCVYRATMRNTEYAVKKLKEDAELEWSVVKKSFVTEVEKLSRFRHPNIVDFAGYCVEGGLYCLVYVFLPNGSLEDRLHGQRRSLAPLSWAQRVDILVGTARAIQFLHRDNPSLIHGDVKSSNILLDEKLTPKLGDFGLARFSRFTGASSGRSSSLARTQTVRGTLAYLPEEYVKTGKLTVEIDTYSFGVVSIERLVRSRERGSRKDLVEEEDVEADEPQKRNWPSTSGDISASDVRAAAVATRLYRKHLDSVAGPCPEELARELGQLACRCLHRRGKRRPLMTEVYERLEKLQTRGDQSYGQDTGRSKGPASPQENSYMFTPHCAPEDREGFRIPHYRVSGPQPLQTKGEAYLRGHFRPRPNQPVESDESVSDACAAVGSLSLSYTSAQSPSPPGGPGGPTGGTPAAGSLAEPHQIIINPARQKFVQKLALYKDGVLDSLELLSSSSSPGTFPGSGLPESASESFPFLS</sequence>
<dbReference type="GO" id="GO:0005829">
    <property type="term" value="C:cytosol"/>
    <property type="evidence" value="ECO:0007669"/>
    <property type="project" value="Ensembl"/>
</dbReference>
<feature type="region of interest" description="Disordered" evidence="25">
    <location>
        <begin position="104"/>
        <end position="153"/>
    </location>
</feature>
<evidence type="ECO:0000256" key="19">
    <source>
        <dbReference type="ARBA" id="ARBA00022859"/>
    </source>
</evidence>
<dbReference type="SMART" id="SM00220">
    <property type="entry name" value="S_TKc"/>
    <property type="match status" value="1"/>
</dbReference>
<feature type="compositionally biased region" description="Low complexity" evidence="25">
    <location>
        <begin position="670"/>
        <end position="685"/>
    </location>
</feature>
<dbReference type="PROSITE" id="PS50011">
    <property type="entry name" value="PROTEIN_KINASE_DOM"/>
    <property type="match status" value="1"/>
</dbReference>
<reference evidence="27 28" key="1">
    <citation type="journal article" date="2008" name="Nature">
        <title>Genome analysis of the platypus reveals unique signatures of evolution.</title>
        <authorList>
            <person name="Warren W.C."/>
            <person name="Hillier L.W."/>
            <person name="Marshall Graves J.A."/>
            <person name="Birney E."/>
            <person name="Ponting C.P."/>
            <person name="Grutzner F."/>
            <person name="Belov K."/>
            <person name="Miller W."/>
            <person name="Clarke L."/>
            <person name="Chinwalla A.T."/>
            <person name="Yang S.P."/>
            <person name="Heger A."/>
            <person name="Locke D.P."/>
            <person name="Miethke P."/>
            <person name="Waters P.D."/>
            <person name="Veyrunes F."/>
            <person name="Fulton L."/>
            <person name="Fulton B."/>
            <person name="Graves T."/>
            <person name="Wallis J."/>
            <person name="Puente X.S."/>
            <person name="Lopez-Otin C."/>
            <person name="Ordonez G.R."/>
            <person name="Eichler E.E."/>
            <person name="Chen L."/>
            <person name="Cheng Z."/>
            <person name="Deakin J.E."/>
            <person name="Alsop A."/>
            <person name="Thompson K."/>
            <person name="Kirby P."/>
            <person name="Papenfuss A.T."/>
            <person name="Wakefield M.J."/>
            <person name="Olender T."/>
            <person name="Lancet D."/>
            <person name="Huttley G.A."/>
            <person name="Smit A.F."/>
            <person name="Pask A."/>
            <person name="Temple-Smith P."/>
            <person name="Batzer M.A."/>
            <person name="Walker J.A."/>
            <person name="Konkel M.K."/>
            <person name="Harris R.S."/>
            <person name="Whittington C.M."/>
            <person name="Wong E.S."/>
            <person name="Gemmell N.J."/>
            <person name="Buschiazzo E."/>
            <person name="Vargas Jentzsch I.M."/>
            <person name="Merkel A."/>
            <person name="Schmitz J."/>
            <person name="Zemann A."/>
            <person name="Churakov G."/>
            <person name="Kriegs J.O."/>
            <person name="Brosius J."/>
            <person name="Murchison E.P."/>
            <person name="Sachidanandam R."/>
            <person name="Smith C."/>
            <person name="Hannon G.J."/>
            <person name="Tsend-Ayush E."/>
            <person name="McMillan D."/>
            <person name="Attenborough R."/>
            <person name="Rens W."/>
            <person name="Ferguson-Smith M."/>
            <person name="Lefevre C.M."/>
            <person name="Sharp J.A."/>
            <person name="Nicholas K.R."/>
            <person name="Ray D.A."/>
            <person name="Kube M."/>
            <person name="Reinhardt R."/>
            <person name="Pringle T.H."/>
            <person name="Taylor J."/>
            <person name="Jones R.C."/>
            <person name="Nixon B."/>
            <person name="Dacheux J.L."/>
            <person name="Niwa H."/>
            <person name="Sekita Y."/>
            <person name="Huang X."/>
            <person name="Stark A."/>
            <person name="Kheradpour P."/>
            <person name="Kellis M."/>
            <person name="Flicek P."/>
            <person name="Chen Y."/>
            <person name="Webber C."/>
            <person name="Hardison R."/>
            <person name="Nelson J."/>
            <person name="Hallsworth-Pepin K."/>
            <person name="Delehaunty K."/>
            <person name="Markovic C."/>
            <person name="Minx P."/>
            <person name="Feng Y."/>
            <person name="Kremitzki C."/>
            <person name="Mitreva M."/>
            <person name="Glasscock J."/>
            <person name="Wylie T."/>
            <person name="Wohldmann P."/>
            <person name="Thiru P."/>
            <person name="Nhan M.N."/>
            <person name="Pohl C.S."/>
            <person name="Smith S.M."/>
            <person name="Hou S."/>
            <person name="Nefedov M."/>
            <person name="de Jong P.J."/>
            <person name="Renfree M.B."/>
            <person name="Mardis E.R."/>
            <person name="Wilson R.K."/>
        </authorList>
    </citation>
    <scope>NUCLEOTIDE SEQUENCE [LARGE SCALE GENOMIC DNA]</scope>
    <source>
        <strain evidence="27 28">Glennie</strain>
    </source>
</reference>
<dbReference type="GO" id="GO:0060337">
    <property type="term" value="P:type I interferon-mediated signaling pathway"/>
    <property type="evidence" value="ECO:0007669"/>
    <property type="project" value="Ensembl"/>
</dbReference>
<evidence type="ECO:0000256" key="23">
    <source>
        <dbReference type="ARBA" id="ARBA00073101"/>
    </source>
</evidence>
<keyword evidence="15" id="KW-0418">Kinase</keyword>
<dbReference type="GO" id="GO:1904996">
    <property type="term" value="P:positive regulation of leukocyte adhesion to vascular endothelial cell"/>
    <property type="evidence" value="ECO:0007669"/>
    <property type="project" value="Ensembl"/>
</dbReference>
<evidence type="ECO:0000256" key="11">
    <source>
        <dbReference type="ARBA" id="ARBA00022588"/>
    </source>
</evidence>
<evidence type="ECO:0000256" key="12">
    <source>
        <dbReference type="ARBA" id="ARBA00022677"/>
    </source>
</evidence>
<keyword evidence="28" id="KW-1185">Reference proteome</keyword>
<dbReference type="GO" id="GO:0005737">
    <property type="term" value="C:cytoplasm"/>
    <property type="evidence" value="ECO:0000318"/>
    <property type="project" value="GO_Central"/>
</dbReference>
<comment type="catalytic activity">
    <reaction evidence="21">
        <text>L-threonyl-[protein] + ATP = O-phospho-L-threonyl-[protein] + ADP + H(+)</text>
        <dbReference type="Rhea" id="RHEA:46608"/>
        <dbReference type="Rhea" id="RHEA-COMP:11060"/>
        <dbReference type="Rhea" id="RHEA-COMP:11605"/>
        <dbReference type="ChEBI" id="CHEBI:15378"/>
        <dbReference type="ChEBI" id="CHEBI:30013"/>
        <dbReference type="ChEBI" id="CHEBI:30616"/>
        <dbReference type="ChEBI" id="CHEBI:61977"/>
        <dbReference type="ChEBI" id="CHEBI:456216"/>
        <dbReference type="EC" id="2.7.11.1"/>
    </reaction>
</comment>
<comment type="similarity">
    <text evidence="5">Belongs to the protein kinase superfamily. TKL Ser/Thr protein kinase family. Pelle subfamily.</text>
</comment>
<evidence type="ECO:0000256" key="16">
    <source>
        <dbReference type="ARBA" id="ARBA00022840"/>
    </source>
</evidence>
<dbReference type="GO" id="GO:0031663">
    <property type="term" value="P:lipopolysaccharide-mediated signaling pathway"/>
    <property type="evidence" value="ECO:0000318"/>
    <property type="project" value="GO_Central"/>
</dbReference>
<dbReference type="GO" id="GO:0032481">
    <property type="term" value="P:positive regulation of type I interferon production"/>
    <property type="evidence" value="ECO:0007669"/>
    <property type="project" value="Ensembl"/>
</dbReference>
<dbReference type="SUPFAM" id="SSF47986">
    <property type="entry name" value="DEATH domain"/>
    <property type="match status" value="1"/>
</dbReference>
<dbReference type="InterPro" id="IPR008271">
    <property type="entry name" value="Ser/Thr_kinase_AS"/>
</dbReference>
<evidence type="ECO:0000256" key="25">
    <source>
        <dbReference type="SAM" id="MobiDB-lite"/>
    </source>
</evidence>
<dbReference type="GO" id="GO:0032991">
    <property type="term" value="C:protein-containing complex"/>
    <property type="evidence" value="ECO:0007669"/>
    <property type="project" value="Ensembl"/>
</dbReference>
<evidence type="ECO:0000256" key="20">
    <source>
        <dbReference type="ARBA" id="ARBA00023242"/>
    </source>
</evidence>
<evidence type="ECO:0000313" key="28">
    <source>
        <dbReference type="Proteomes" id="UP000002279"/>
    </source>
</evidence>
<dbReference type="FunFam" id="3.30.200.20:FF:000300">
    <property type="entry name" value="Interleukin-1 receptor-associated kinase 1 (Predicted)"/>
    <property type="match status" value="1"/>
</dbReference>
<dbReference type="Proteomes" id="UP000002279">
    <property type="component" value="Chromosome 6"/>
</dbReference>
<dbReference type="InParanoid" id="A0A6I8NFX8"/>
<evidence type="ECO:0000256" key="24">
    <source>
        <dbReference type="PROSITE-ProRule" id="PRU10141"/>
    </source>
</evidence>
<dbReference type="GO" id="GO:0004674">
    <property type="term" value="F:protein serine/threonine kinase activity"/>
    <property type="evidence" value="ECO:0007669"/>
    <property type="project" value="UniProtKB-KW"/>
</dbReference>
<evidence type="ECO:0000256" key="18">
    <source>
        <dbReference type="ARBA" id="ARBA00022843"/>
    </source>
</evidence>
<dbReference type="PANTHER" id="PTHR27001">
    <property type="entry name" value="OS01G0253100 PROTEIN"/>
    <property type="match status" value="1"/>
</dbReference>
<dbReference type="GO" id="GO:0009986">
    <property type="term" value="C:cell surface"/>
    <property type="evidence" value="ECO:0007669"/>
    <property type="project" value="Ensembl"/>
</dbReference>
<keyword evidence="10" id="KW-0597">Phosphoprotein</keyword>
<dbReference type="PROSITE" id="PS00107">
    <property type="entry name" value="PROTEIN_KINASE_ATP"/>
    <property type="match status" value="1"/>
</dbReference>
<dbReference type="GO" id="GO:0043123">
    <property type="term" value="P:positive regulation of canonical NF-kappaB signal transduction"/>
    <property type="evidence" value="ECO:0000318"/>
    <property type="project" value="GO_Central"/>
</dbReference>
<dbReference type="GeneTree" id="ENSGT00940000160502"/>
<keyword evidence="17" id="KW-0460">Magnesium</keyword>
<keyword evidence="8" id="KW-1017">Isopeptide bond</keyword>
<dbReference type="Gene3D" id="3.30.200.20">
    <property type="entry name" value="Phosphorylase Kinase, domain 1"/>
    <property type="match status" value="1"/>
</dbReference>
<dbReference type="GO" id="GO:0001959">
    <property type="term" value="P:regulation of cytokine-mediated signaling pathway"/>
    <property type="evidence" value="ECO:0007669"/>
    <property type="project" value="Ensembl"/>
</dbReference>
<proteinExistence type="inferred from homology"/>
<evidence type="ECO:0000256" key="15">
    <source>
        <dbReference type="ARBA" id="ARBA00022777"/>
    </source>
</evidence>
<feature type="region of interest" description="Disordered" evidence="25">
    <location>
        <begin position="519"/>
        <end position="544"/>
    </location>
</feature>
<dbReference type="GO" id="GO:0019901">
    <property type="term" value="F:protein kinase binding"/>
    <property type="evidence" value="ECO:0007669"/>
    <property type="project" value="Ensembl"/>
</dbReference>
<evidence type="ECO:0000256" key="4">
    <source>
        <dbReference type="ARBA" id="ARBA00004502"/>
    </source>
</evidence>
<evidence type="ECO:0000313" key="27">
    <source>
        <dbReference type="Ensembl" id="ENSOANP00000039967.1"/>
    </source>
</evidence>
<dbReference type="GO" id="GO:0070498">
    <property type="term" value="P:interleukin-1-mediated signaling pathway"/>
    <property type="evidence" value="ECO:0000318"/>
    <property type="project" value="GO_Central"/>
</dbReference>
<keyword evidence="20" id="KW-0539">Nucleus</keyword>
<evidence type="ECO:0000256" key="14">
    <source>
        <dbReference type="ARBA" id="ARBA00022741"/>
    </source>
</evidence>
<comment type="cofactor">
    <cofactor evidence="1">
        <name>Mg(2+)</name>
        <dbReference type="ChEBI" id="CHEBI:18420"/>
    </cofactor>
</comment>
<keyword evidence="9" id="KW-0723">Serine/threonine-protein kinase</keyword>
<evidence type="ECO:0000259" key="26">
    <source>
        <dbReference type="PROSITE" id="PS50011"/>
    </source>
</evidence>
<evidence type="ECO:0000256" key="21">
    <source>
        <dbReference type="ARBA" id="ARBA00047899"/>
    </source>
</evidence>
<dbReference type="FunFam" id="1.10.510.10:FF:000424">
    <property type="entry name" value="Putative interleukin-1 receptor-associated kinase 1"/>
    <property type="match status" value="1"/>
</dbReference>
<gene>
    <name evidence="27" type="primary">IRAK1</name>
</gene>
<dbReference type="Pfam" id="PF00531">
    <property type="entry name" value="Death"/>
    <property type="match status" value="1"/>
</dbReference>
<dbReference type="SUPFAM" id="SSF56112">
    <property type="entry name" value="Protein kinase-like (PK-like)"/>
    <property type="match status" value="1"/>
</dbReference>
<keyword evidence="12" id="KW-0551">Lipid droplet</keyword>
<dbReference type="FunCoup" id="A0A6I8NFX8">
    <property type="interactions" value="1577"/>
</dbReference>
<evidence type="ECO:0000256" key="3">
    <source>
        <dbReference type="ARBA" id="ARBA00004496"/>
    </source>
</evidence>
<feature type="region of interest" description="Disordered" evidence="25">
    <location>
        <begin position="612"/>
        <end position="636"/>
    </location>
</feature>
<protein>
    <recommendedName>
        <fullName evidence="23">Interleukin-1 receptor-associated kinase 1</fullName>
        <ecNumber evidence="6">2.7.11.1</ecNumber>
    </recommendedName>
</protein>
<dbReference type="GO" id="GO:0006355">
    <property type="term" value="P:regulation of DNA-templated transcription"/>
    <property type="evidence" value="ECO:0007669"/>
    <property type="project" value="UniProtKB-ARBA"/>
</dbReference>
<dbReference type="GO" id="GO:0042803">
    <property type="term" value="F:protein homodimerization activity"/>
    <property type="evidence" value="ECO:0007669"/>
    <property type="project" value="Ensembl"/>
</dbReference>
<name>A0A6I8NFX8_ORNAN</name>
<dbReference type="Pfam" id="PF00069">
    <property type="entry name" value="Pkinase"/>
    <property type="match status" value="1"/>
</dbReference>
<dbReference type="Gene3D" id="1.10.533.10">
    <property type="entry name" value="Death Domain, Fas"/>
    <property type="match status" value="1"/>
</dbReference>
<dbReference type="GO" id="GO:0043124">
    <property type="term" value="P:negative regulation of canonical NF-kappaB signal transduction"/>
    <property type="evidence" value="ECO:0007669"/>
    <property type="project" value="Ensembl"/>
</dbReference>
<dbReference type="GO" id="GO:0038172">
    <property type="term" value="P:interleukin-33-mediated signaling pathway"/>
    <property type="evidence" value="ECO:0007669"/>
    <property type="project" value="Ensembl"/>
</dbReference>
<comment type="catalytic activity">
    <reaction evidence="22">
        <text>L-seryl-[protein] + ATP = O-phospho-L-seryl-[protein] + ADP + H(+)</text>
        <dbReference type="Rhea" id="RHEA:17989"/>
        <dbReference type="Rhea" id="RHEA-COMP:9863"/>
        <dbReference type="Rhea" id="RHEA-COMP:11604"/>
        <dbReference type="ChEBI" id="CHEBI:15378"/>
        <dbReference type="ChEBI" id="CHEBI:29999"/>
        <dbReference type="ChEBI" id="CHEBI:30616"/>
        <dbReference type="ChEBI" id="CHEBI:83421"/>
        <dbReference type="ChEBI" id="CHEBI:456216"/>
        <dbReference type="EC" id="2.7.11.1"/>
    </reaction>
</comment>
<dbReference type="GO" id="GO:0008063">
    <property type="term" value="P:Toll signaling pathway"/>
    <property type="evidence" value="ECO:0000318"/>
    <property type="project" value="GO_Central"/>
</dbReference>
<evidence type="ECO:0000256" key="7">
    <source>
        <dbReference type="ARBA" id="ARBA00022490"/>
    </source>
</evidence>
<evidence type="ECO:0000256" key="6">
    <source>
        <dbReference type="ARBA" id="ARBA00012513"/>
    </source>
</evidence>
<feature type="region of interest" description="Disordered" evidence="25">
    <location>
        <begin position="428"/>
        <end position="459"/>
    </location>
</feature>
<keyword evidence="11" id="KW-0399">Innate immunity</keyword>
<dbReference type="InterPro" id="IPR011029">
    <property type="entry name" value="DEATH-like_dom_sf"/>
</dbReference>
<evidence type="ECO:0000256" key="9">
    <source>
        <dbReference type="ARBA" id="ARBA00022527"/>
    </source>
</evidence>
<feature type="region of interest" description="Disordered" evidence="25">
    <location>
        <begin position="670"/>
        <end position="696"/>
    </location>
</feature>
<dbReference type="GO" id="GO:0034142">
    <property type="term" value="P:toll-like receptor 4 signaling pathway"/>
    <property type="evidence" value="ECO:0000318"/>
    <property type="project" value="GO_Central"/>
</dbReference>
<dbReference type="GO" id="GO:0035556">
    <property type="term" value="P:intracellular signal transduction"/>
    <property type="evidence" value="ECO:0000318"/>
    <property type="project" value="GO_Central"/>
</dbReference>
<organism evidence="27 28">
    <name type="scientific">Ornithorhynchus anatinus</name>
    <name type="common">Duckbill platypus</name>
    <dbReference type="NCBI Taxonomy" id="9258"/>
    <lineage>
        <taxon>Eukaryota</taxon>
        <taxon>Metazoa</taxon>
        <taxon>Chordata</taxon>
        <taxon>Craniata</taxon>
        <taxon>Vertebrata</taxon>
        <taxon>Euteleostomi</taxon>
        <taxon>Mammalia</taxon>
        <taxon>Monotremata</taxon>
        <taxon>Ornithorhynchidae</taxon>
        <taxon>Ornithorhynchus</taxon>
    </lineage>
</organism>
<dbReference type="PROSITE" id="PS00108">
    <property type="entry name" value="PROTEIN_KINASE_ST"/>
    <property type="match status" value="1"/>
</dbReference>
<feature type="compositionally biased region" description="Low complexity" evidence="25">
    <location>
        <begin position="141"/>
        <end position="153"/>
    </location>
</feature>
<dbReference type="Ensembl" id="ENSOANT00000070818.1">
    <property type="protein sequence ID" value="ENSOANP00000039967.1"/>
    <property type="gene ID" value="ENSOANG00000011027.4"/>
</dbReference>
<dbReference type="InterPro" id="IPR017441">
    <property type="entry name" value="Protein_kinase_ATP_BS"/>
</dbReference>
<dbReference type="GO" id="GO:0005524">
    <property type="term" value="F:ATP binding"/>
    <property type="evidence" value="ECO:0007669"/>
    <property type="project" value="UniProtKB-UniRule"/>
</dbReference>
<reference evidence="27" key="2">
    <citation type="submission" date="2025-08" db="UniProtKB">
        <authorList>
            <consortium name="Ensembl"/>
        </authorList>
    </citation>
    <scope>IDENTIFICATION</scope>
    <source>
        <strain evidence="27">Glennie</strain>
    </source>
</reference>
<dbReference type="PANTHER" id="PTHR27001:SF939">
    <property type="entry name" value="INTERLEUKIN 1 RECEPTOR ASSOCIATED KINASE 1"/>
    <property type="match status" value="1"/>
</dbReference>
<evidence type="ECO:0000256" key="17">
    <source>
        <dbReference type="ARBA" id="ARBA00022842"/>
    </source>
</evidence>
<dbReference type="InterPro" id="IPR011009">
    <property type="entry name" value="Kinase-like_dom_sf"/>
</dbReference>
<evidence type="ECO:0000256" key="2">
    <source>
        <dbReference type="ARBA" id="ARBA00004123"/>
    </source>
</evidence>
<keyword evidence="7" id="KW-0963">Cytoplasm</keyword>
<keyword evidence="18" id="KW-0832">Ubl conjugation</keyword>